<dbReference type="Proteomes" id="UP000195807">
    <property type="component" value="Chromosome"/>
</dbReference>
<evidence type="ECO:0000313" key="5">
    <source>
        <dbReference type="Proteomes" id="UP000515297"/>
    </source>
</evidence>
<dbReference type="AlphaFoldDB" id="A0A1Z1FE09"/>
<feature type="transmembrane region" description="Helical" evidence="1">
    <location>
        <begin position="56"/>
        <end position="77"/>
    </location>
</feature>
<dbReference type="KEGG" id="cman:A9D14_13440"/>
<keyword evidence="1" id="KW-1133">Transmembrane helix</keyword>
<keyword evidence="1" id="KW-0472">Membrane</keyword>
<protein>
    <submittedName>
        <fullName evidence="2">Uncharacterized protein</fullName>
    </submittedName>
</protein>
<proteinExistence type="predicted"/>
<name>A0A1Z1FE09_9SPHN</name>
<dbReference type="RefSeq" id="WP_066847376.1">
    <property type="nucleotide sequence ID" value="NZ_CP019602.1"/>
</dbReference>
<gene>
    <name evidence="2" type="ORF">A9D14_13440</name>
    <name evidence="3" type="ORF">H4O24_02610</name>
</gene>
<dbReference type="EMBL" id="CP019602">
    <property type="protein sequence ID" value="ARU16980.1"/>
    <property type="molecule type" value="Genomic_DNA"/>
</dbReference>
<sequence length="102" mass="11429">MTRRSPLDDPDNAAFAWGRYKRMMKGMLALTLTTIGIVLAWLTYENGLLSIHFYIAWGLGIGFMMMLVAALMGLVFLSNGTGHDESIDDRLGDEAKDAWEDR</sequence>
<organism evidence="2 4">
    <name type="scientific">Croceicoccus marinus</name>
    <dbReference type="NCBI Taxonomy" id="450378"/>
    <lineage>
        <taxon>Bacteria</taxon>
        <taxon>Pseudomonadati</taxon>
        <taxon>Pseudomonadota</taxon>
        <taxon>Alphaproteobacteria</taxon>
        <taxon>Sphingomonadales</taxon>
        <taxon>Erythrobacteraceae</taxon>
        <taxon>Croceicoccus</taxon>
    </lineage>
</organism>
<evidence type="ECO:0000313" key="3">
    <source>
        <dbReference type="EMBL" id="QNE05607.1"/>
    </source>
</evidence>
<keyword evidence="4" id="KW-1185">Reference proteome</keyword>
<keyword evidence="1" id="KW-0812">Transmembrane</keyword>
<dbReference type="OrthoDB" id="7391705at2"/>
<dbReference type="STRING" id="450378.GCA_001661675_02699"/>
<reference evidence="2" key="1">
    <citation type="submission" date="2017-01" db="EMBL/GenBank/DDBJ databases">
        <title>Complete genome sequence of esterase-producing bacterium Croceicoccus marinus E4A9.</title>
        <authorList>
            <person name="Wu Y.-H."/>
            <person name="Cheng H."/>
            <person name="Xu L."/>
            <person name="Huo Y.-Y."/>
            <person name="Wang C.-S."/>
            <person name="Xu X.-W."/>
        </authorList>
    </citation>
    <scope>NUCLEOTIDE SEQUENCE [LARGE SCALE GENOMIC DNA]</scope>
    <source>
        <strain evidence="2">E4A9</strain>
    </source>
</reference>
<feature type="transmembrane region" description="Helical" evidence="1">
    <location>
        <begin position="27"/>
        <end position="44"/>
    </location>
</feature>
<evidence type="ECO:0000313" key="2">
    <source>
        <dbReference type="EMBL" id="ARU16980.1"/>
    </source>
</evidence>
<evidence type="ECO:0000256" key="1">
    <source>
        <dbReference type="SAM" id="Phobius"/>
    </source>
</evidence>
<evidence type="ECO:0000313" key="4">
    <source>
        <dbReference type="Proteomes" id="UP000195807"/>
    </source>
</evidence>
<accession>A0A1Z1FE09</accession>
<dbReference type="Proteomes" id="UP000515297">
    <property type="component" value="Chromosome"/>
</dbReference>
<dbReference type="EMBL" id="CP060052">
    <property type="protein sequence ID" value="QNE05607.1"/>
    <property type="molecule type" value="Genomic_DNA"/>
</dbReference>
<reference evidence="3 5" key="2">
    <citation type="submission" date="2020-08" db="EMBL/GenBank/DDBJ databases">
        <authorList>
            <person name="Liu G."/>
            <person name="Sun C."/>
        </authorList>
    </citation>
    <scope>NUCLEOTIDE SEQUENCE [LARGE SCALE GENOMIC DNA]</scope>
    <source>
        <strain evidence="3 5">OT19</strain>
    </source>
</reference>